<dbReference type="Proteomes" id="UP000663586">
    <property type="component" value="Chromosome"/>
</dbReference>
<dbReference type="InterPro" id="IPR012675">
    <property type="entry name" value="Beta-grasp_dom_sf"/>
</dbReference>
<dbReference type="CDD" id="cd17505">
    <property type="entry name" value="Ubl_SAMP1_like"/>
    <property type="match status" value="1"/>
</dbReference>
<dbReference type="InterPro" id="IPR052045">
    <property type="entry name" value="Sulfur_Carrier/Prot_Modifier"/>
</dbReference>
<dbReference type="Pfam" id="PF02597">
    <property type="entry name" value="ThiS"/>
    <property type="match status" value="1"/>
</dbReference>
<dbReference type="EMBL" id="CP064786">
    <property type="protein sequence ID" value="QSG03946.1"/>
    <property type="molecule type" value="Genomic_DNA"/>
</dbReference>
<dbReference type="Gene3D" id="3.10.20.30">
    <property type="match status" value="1"/>
</dbReference>
<dbReference type="PANTHER" id="PTHR38031:SF1">
    <property type="entry name" value="SULFUR CARRIER PROTEIN CYSO"/>
    <property type="match status" value="1"/>
</dbReference>
<protein>
    <submittedName>
        <fullName evidence="1">Molybdopterin converting factor, small subunit</fullName>
    </submittedName>
</protein>
<keyword evidence="2" id="KW-1185">Reference proteome</keyword>
<sequence>MEIEIRSFASFREALGQKTLNRTAPDGATVGDVLRELAEEYPDLEVFEADGTPREYITVMKNGKDVVHMDGMETALDDGDTISAFPPVAGG</sequence>
<dbReference type="PANTHER" id="PTHR38031">
    <property type="entry name" value="SULFUR CARRIER PROTEIN SLR0821-RELATED"/>
    <property type="match status" value="1"/>
</dbReference>
<dbReference type="KEGG" id="hara:AArcS_2752"/>
<dbReference type="GeneID" id="70686130"/>
<evidence type="ECO:0000313" key="2">
    <source>
        <dbReference type="Proteomes" id="UP000663586"/>
    </source>
</evidence>
<dbReference type="InterPro" id="IPR016155">
    <property type="entry name" value="Mopterin_synth/thiamin_S_b"/>
</dbReference>
<evidence type="ECO:0000313" key="1">
    <source>
        <dbReference type="EMBL" id="QSG03946.1"/>
    </source>
</evidence>
<dbReference type="NCBIfam" id="TIGR01687">
    <property type="entry name" value="moaD_arch"/>
    <property type="match status" value="1"/>
</dbReference>
<dbReference type="InterPro" id="IPR003749">
    <property type="entry name" value="ThiS/MoaD-like"/>
</dbReference>
<gene>
    <name evidence="1" type="primary">moaD2</name>
    <name evidence="1" type="ORF">AArcS_2752</name>
</gene>
<dbReference type="SUPFAM" id="SSF54285">
    <property type="entry name" value="MoaD/ThiS"/>
    <property type="match status" value="1"/>
</dbReference>
<dbReference type="InterPro" id="IPR010038">
    <property type="entry name" value="MoaD_arc-typ"/>
</dbReference>
<name>A0A897N0S2_9EURY</name>
<dbReference type="InterPro" id="IPR054834">
    <property type="entry name" value="SAMP1_3"/>
</dbReference>
<dbReference type="RefSeq" id="WP_238477981.1">
    <property type="nucleotide sequence ID" value="NZ_CP064786.1"/>
</dbReference>
<accession>A0A897N0S2</accession>
<dbReference type="NCBIfam" id="NF041918">
    <property type="entry name" value="SAMP1"/>
    <property type="match status" value="1"/>
</dbReference>
<proteinExistence type="predicted"/>
<dbReference type="AlphaFoldDB" id="A0A897N0S2"/>
<reference evidence="1" key="1">
    <citation type="submission" date="2020-11" db="EMBL/GenBank/DDBJ databases">
        <title>Carbohydrate-dependent, anaerobic sulfur respiration: A novel catabolism in halophilic archaea.</title>
        <authorList>
            <person name="Sorokin D.Y."/>
            <person name="Messina E."/>
            <person name="Smedile F."/>
            <person name="La Cono V."/>
            <person name="Hallsworth J.E."/>
            <person name="Yakimov M.M."/>
        </authorList>
    </citation>
    <scope>NUCLEOTIDE SEQUENCE</scope>
    <source>
        <strain evidence="1">AArc-S</strain>
    </source>
</reference>
<organism evidence="1 2">
    <name type="scientific">Natranaeroarchaeum sulfidigenes</name>
    <dbReference type="NCBI Taxonomy" id="2784880"/>
    <lineage>
        <taxon>Archaea</taxon>
        <taxon>Methanobacteriati</taxon>
        <taxon>Methanobacteriota</taxon>
        <taxon>Stenosarchaea group</taxon>
        <taxon>Halobacteria</taxon>
        <taxon>Halobacteriales</taxon>
        <taxon>Natronoarchaeaceae</taxon>
        <taxon>Natranaeroarchaeum</taxon>
    </lineage>
</organism>